<organism evidence="1 2">
    <name type="scientific">Dactylellina haptotyla (strain CBS 200.50)</name>
    <name type="common">Nematode-trapping fungus</name>
    <name type="synonym">Monacrosporium haptotylum</name>
    <dbReference type="NCBI Taxonomy" id="1284197"/>
    <lineage>
        <taxon>Eukaryota</taxon>
        <taxon>Fungi</taxon>
        <taxon>Dikarya</taxon>
        <taxon>Ascomycota</taxon>
        <taxon>Pezizomycotina</taxon>
        <taxon>Orbiliomycetes</taxon>
        <taxon>Orbiliales</taxon>
        <taxon>Orbiliaceae</taxon>
        <taxon>Dactylellina</taxon>
    </lineage>
</organism>
<accession>S8A3E6</accession>
<protein>
    <submittedName>
        <fullName evidence="1">Uncharacterized protein</fullName>
    </submittedName>
</protein>
<dbReference type="Proteomes" id="UP000015100">
    <property type="component" value="Unassembled WGS sequence"/>
</dbReference>
<dbReference type="OrthoDB" id="5320847at2759"/>
<dbReference type="OMA" id="DIMPRIN"/>
<proteinExistence type="predicted"/>
<reference evidence="2" key="2">
    <citation type="submission" date="2013-04" db="EMBL/GenBank/DDBJ databases">
        <title>Genomic mechanisms accounting for the adaptation to parasitism in nematode-trapping fungi.</title>
        <authorList>
            <person name="Ahren D.G."/>
        </authorList>
    </citation>
    <scope>NUCLEOTIDE SEQUENCE [LARGE SCALE GENOMIC DNA]</scope>
    <source>
        <strain evidence="2">CBS 200.50</strain>
    </source>
</reference>
<dbReference type="HOGENOM" id="CLU_440051_0_0_1"/>
<reference evidence="1 2" key="1">
    <citation type="journal article" date="2013" name="PLoS Genet.">
        <title>Genomic mechanisms accounting for the adaptation to parasitism in nematode-trapping fungi.</title>
        <authorList>
            <person name="Meerupati T."/>
            <person name="Andersson K.M."/>
            <person name="Friman E."/>
            <person name="Kumar D."/>
            <person name="Tunlid A."/>
            <person name="Ahren D."/>
        </authorList>
    </citation>
    <scope>NUCLEOTIDE SEQUENCE [LARGE SCALE GENOMIC DNA]</scope>
    <source>
        <strain evidence="1 2">CBS 200.50</strain>
    </source>
</reference>
<gene>
    <name evidence="1" type="ORF">H072_8756</name>
</gene>
<sequence length="621" mass="69407">MSRRAHITSCAIYALLGFLSIADAFYLAAIRASPTRPPGLPSWGWQPTDDESNGVGVCQRAGNEAVGWLQAFGIVNNADPPPGLPQGNARGFIFYTDADCRKDESEKMLYIHFDLSSSDPQVVNFRNLAWSPNHEQSAFLSENKYRSFKQVALDDPEPFSGLEDKNLPDTYVYVAESYLDHDDQPVWIGQVLSAGVTRLNVVSLLTGQETNPSKAAFDALVSYMSVVGQIVQASKQLAQYVDSRTEELGNSSMIVGSQHLSPTGMLQLGSQSMLPNQPNPSTYSIQEAESSNIMDFNLDGIDDSSTMARISLPLYGDTDLGTLDTRARIRHPYFTPEQEEEAPRFPGKNRFMTLEDFVNPVMEPNAVFDPNEILREVQERYTGVLEENRGIMEMANWQNLNDMGVDTVDKVGAAMRIMTNGMAWVEDLGKQVEKLTEAQQRFLQAIDVEMSKLVLLEANYEGYRAEMSAVIDNYKQLLAPGQEEEDEYYEAIYNIENSADTFTERAAPMNQRVAQYRNDIRANEQEFWTHALKTFEYLQKIEIGLQWFKDQLGLNSPVDAHGIDDVQSIASADLEDVVRLTDPNIASINNLNSDELENMFSANRWEGGLGNTGADSDPHLE</sequence>
<comment type="caution">
    <text evidence="1">The sequence shown here is derived from an EMBL/GenBank/DDBJ whole genome shotgun (WGS) entry which is preliminary data.</text>
</comment>
<name>S8A3E6_DACHA</name>
<keyword evidence="2" id="KW-1185">Reference proteome</keyword>
<evidence type="ECO:0000313" key="1">
    <source>
        <dbReference type="EMBL" id="EPS37530.1"/>
    </source>
</evidence>
<dbReference type="AlphaFoldDB" id="S8A3E6"/>
<dbReference type="EMBL" id="AQGS01000635">
    <property type="protein sequence ID" value="EPS37530.1"/>
    <property type="molecule type" value="Genomic_DNA"/>
</dbReference>
<evidence type="ECO:0000313" key="2">
    <source>
        <dbReference type="Proteomes" id="UP000015100"/>
    </source>
</evidence>